<dbReference type="InterPro" id="IPR036400">
    <property type="entry name" value="Cyt_B5-like_heme/steroid_sf"/>
</dbReference>
<dbReference type="SUPFAM" id="SSF55856">
    <property type="entry name" value="Cytochrome b5-like heme/steroid binding domain"/>
    <property type="match status" value="1"/>
</dbReference>
<name>A0A0D2WGY6_CAPO3</name>
<dbReference type="Proteomes" id="UP000008743">
    <property type="component" value="Unassembled WGS sequence"/>
</dbReference>
<dbReference type="InterPro" id="IPR018506">
    <property type="entry name" value="Cyt_B5_heme-BS"/>
</dbReference>
<dbReference type="GO" id="GO:0020037">
    <property type="term" value="F:heme binding"/>
    <property type="evidence" value="ECO:0007669"/>
    <property type="project" value="UniProtKB-UniRule"/>
</dbReference>
<dbReference type="InParanoid" id="A0A0D2WGY6"/>
<gene>
    <name evidence="7" type="ORF">CAOG_000355</name>
</gene>
<feature type="domain" description="Cytochrome b5 heme-binding" evidence="6">
    <location>
        <begin position="48"/>
        <end position="118"/>
    </location>
</feature>
<comment type="similarity">
    <text evidence="4 5">Belongs to the cytochrome b5 family.</text>
</comment>
<dbReference type="eggNOG" id="KOG0537">
    <property type="taxonomic scope" value="Eukaryota"/>
</dbReference>
<dbReference type="OrthoDB" id="260519at2759"/>
<dbReference type="PANTHER" id="PTHR19359">
    <property type="entry name" value="CYTOCHROME B5"/>
    <property type="match status" value="1"/>
</dbReference>
<evidence type="ECO:0000256" key="5">
    <source>
        <dbReference type="RuleBase" id="RU362121"/>
    </source>
</evidence>
<proteinExistence type="inferred from homology"/>
<dbReference type="AlphaFoldDB" id="A0A0D2WGY6"/>
<dbReference type="PhylomeDB" id="A0A0D2WGY6"/>
<dbReference type="GO" id="GO:0046872">
    <property type="term" value="F:metal ion binding"/>
    <property type="evidence" value="ECO:0007669"/>
    <property type="project" value="UniProtKB-UniRule"/>
</dbReference>
<evidence type="ECO:0000256" key="1">
    <source>
        <dbReference type="ARBA" id="ARBA00022617"/>
    </source>
</evidence>
<dbReference type="InterPro" id="IPR050668">
    <property type="entry name" value="Cytochrome_b5"/>
</dbReference>
<evidence type="ECO:0000256" key="2">
    <source>
        <dbReference type="ARBA" id="ARBA00022723"/>
    </source>
</evidence>
<evidence type="ECO:0000256" key="4">
    <source>
        <dbReference type="ARBA" id="ARBA00038168"/>
    </source>
</evidence>
<dbReference type="Pfam" id="PF00173">
    <property type="entry name" value="Cyt-b5"/>
    <property type="match status" value="1"/>
</dbReference>
<evidence type="ECO:0000313" key="8">
    <source>
        <dbReference type="Proteomes" id="UP000008743"/>
    </source>
</evidence>
<sequence>MSRQISLDELRAHGLRDRIEASSSSNPAPTTMMGRLQAMREVERKLVEEFTAADPKPTLWMALHGKVLDVTTFVTMHPGGLKVILYYAGSDATGPFATIAHSRSAHTMIERFTIGELVP</sequence>
<evidence type="ECO:0000259" key="6">
    <source>
        <dbReference type="PROSITE" id="PS50255"/>
    </source>
</evidence>
<evidence type="ECO:0000313" key="7">
    <source>
        <dbReference type="EMBL" id="KJE88765.1"/>
    </source>
</evidence>
<dbReference type="STRING" id="595528.A0A0D2WGY6"/>
<dbReference type="PROSITE" id="PS50255">
    <property type="entry name" value="CYTOCHROME_B5_2"/>
    <property type="match status" value="1"/>
</dbReference>
<evidence type="ECO:0000256" key="3">
    <source>
        <dbReference type="ARBA" id="ARBA00023004"/>
    </source>
</evidence>
<dbReference type="EMBL" id="KE346360">
    <property type="protein sequence ID" value="KJE88765.1"/>
    <property type="molecule type" value="Genomic_DNA"/>
</dbReference>
<dbReference type="PRINTS" id="PR00363">
    <property type="entry name" value="CYTOCHROMEB5"/>
</dbReference>
<dbReference type="InterPro" id="IPR001199">
    <property type="entry name" value="Cyt_B5-like_heme/steroid-bd"/>
</dbReference>
<keyword evidence="1 5" id="KW-0349">Heme</keyword>
<dbReference type="RefSeq" id="XP_004365226.1">
    <property type="nucleotide sequence ID" value="XM_004365169.2"/>
</dbReference>
<dbReference type="GO" id="GO:0016020">
    <property type="term" value="C:membrane"/>
    <property type="evidence" value="ECO:0007669"/>
    <property type="project" value="TreeGrafter"/>
</dbReference>
<accession>A0A0D2WGY6</accession>
<keyword evidence="8" id="KW-1185">Reference proteome</keyword>
<keyword evidence="3 5" id="KW-0408">Iron</keyword>
<dbReference type="SMART" id="SM01117">
    <property type="entry name" value="Cyt-b5"/>
    <property type="match status" value="1"/>
</dbReference>
<organism evidence="7 8">
    <name type="scientific">Capsaspora owczarzaki (strain ATCC 30864)</name>
    <dbReference type="NCBI Taxonomy" id="595528"/>
    <lineage>
        <taxon>Eukaryota</taxon>
        <taxon>Filasterea</taxon>
        <taxon>Capsaspora</taxon>
    </lineage>
</organism>
<protein>
    <recommendedName>
        <fullName evidence="6">Cytochrome b5 heme-binding domain-containing protein</fullName>
    </recommendedName>
</protein>
<dbReference type="PROSITE" id="PS00191">
    <property type="entry name" value="CYTOCHROME_B5_1"/>
    <property type="match status" value="1"/>
</dbReference>
<keyword evidence="2 5" id="KW-0479">Metal-binding</keyword>
<dbReference type="Gene3D" id="3.10.120.10">
    <property type="entry name" value="Cytochrome b5-like heme/steroid binding domain"/>
    <property type="match status" value="1"/>
</dbReference>
<reference evidence="8" key="1">
    <citation type="submission" date="2011-02" db="EMBL/GenBank/DDBJ databases">
        <title>The Genome Sequence of Capsaspora owczarzaki ATCC 30864.</title>
        <authorList>
            <person name="Russ C."/>
            <person name="Cuomo C."/>
            <person name="Burger G."/>
            <person name="Gray M.W."/>
            <person name="Holland P.W.H."/>
            <person name="King N."/>
            <person name="Lang F.B.F."/>
            <person name="Roger A.J."/>
            <person name="Ruiz-Trillo I."/>
            <person name="Young S.K."/>
            <person name="Zeng Q."/>
            <person name="Gargeya S."/>
            <person name="Alvarado L."/>
            <person name="Berlin A."/>
            <person name="Chapman S.B."/>
            <person name="Chen Z."/>
            <person name="Freedman E."/>
            <person name="Gellesch M."/>
            <person name="Goldberg J."/>
            <person name="Griggs A."/>
            <person name="Gujja S."/>
            <person name="Heilman E."/>
            <person name="Heiman D."/>
            <person name="Howarth C."/>
            <person name="Mehta T."/>
            <person name="Neiman D."/>
            <person name="Pearson M."/>
            <person name="Roberts A."/>
            <person name="Saif S."/>
            <person name="Shea T."/>
            <person name="Shenoy N."/>
            <person name="Sisk P."/>
            <person name="Stolte C."/>
            <person name="Sykes S."/>
            <person name="White J."/>
            <person name="Yandava C."/>
            <person name="Haas B."/>
            <person name="Nusbaum C."/>
            <person name="Birren B."/>
        </authorList>
    </citation>
    <scope>NUCLEOTIDE SEQUENCE</scope>
    <source>
        <strain evidence="8">ATCC 30864</strain>
    </source>
</reference>